<reference evidence="15" key="1">
    <citation type="journal article" date="2014" name="Int. J. Syst. Evol. Microbiol.">
        <title>Complete genome sequence of Corynebacterium casei LMG S-19264T (=DSM 44701T), isolated from a smear-ripened cheese.</title>
        <authorList>
            <consortium name="US DOE Joint Genome Institute (JGI-PGF)"/>
            <person name="Walter F."/>
            <person name="Albersmeier A."/>
            <person name="Kalinowski J."/>
            <person name="Ruckert C."/>
        </authorList>
    </citation>
    <scope>NUCLEOTIDE SEQUENCE</scope>
    <source>
        <strain evidence="15">CGMCC 1.15758</strain>
    </source>
</reference>
<comment type="similarity">
    <text evidence="11">In the N-terminal section; belongs to the FAD-binding oxidoreductase/transferase type 4 family.</text>
</comment>
<keyword evidence="8" id="KW-0411">Iron-sulfur</keyword>
<dbReference type="InterPro" id="IPR036318">
    <property type="entry name" value="FAD-bd_PCMH-like_sf"/>
</dbReference>
<evidence type="ECO:0000256" key="9">
    <source>
        <dbReference type="ARBA" id="ARBA00039003"/>
    </source>
</evidence>
<dbReference type="Pfam" id="PF13183">
    <property type="entry name" value="Fer4_8"/>
    <property type="match status" value="1"/>
</dbReference>
<feature type="domain" description="4Fe-4S ferredoxin-type" evidence="13">
    <location>
        <begin position="646"/>
        <end position="677"/>
    </location>
</feature>
<dbReference type="InterPro" id="IPR006094">
    <property type="entry name" value="Oxid_FAD_bind_N"/>
</dbReference>
<dbReference type="EMBL" id="BMJS01000017">
    <property type="protein sequence ID" value="GGF99444.1"/>
    <property type="molecule type" value="Genomic_DNA"/>
</dbReference>
<evidence type="ECO:0000313" key="16">
    <source>
        <dbReference type="Proteomes" id="UP000636949"/>
    </source>
</evidence>
<evidence type="ECO:0000256" key="8">
    <source>
        <dbReference type="ARBA" id="ARBA00023014"/>
    </source>
</evidence>
<keyword evidence="2" id="KW-0004">4Fe-4S</keyword>
<dbReference type="Gene3D" id="3.30.70.2740">
    <property type="match status" value="1"/>
</dbReference>
<dbReference type="GO" id="GO:0051539">
    <property type="term" value="F:4 iron, 4 sulfur cluster binding"/>
    <property type="evidence" value="ECO:0007669"/>
    <property type="project" value="UniProtKB-KW"/>
</dbReference>
<dbReference type="AlphaFoldDB" id="A0A8J2Z4V3"/>
<dbReference type="Gene3D" id="1.10.45.10">
    <property type="entry name" value="Vanillyl-alcohol Oxidase, Chain A, domain 4"/>
    <property type="match status" value="1"/>
</dbReference>
<dbReference type="PANTHER" id="PTHR11748">
    <property type="entry name" value="D-LACTATE DEHYDROGENASE"/>
    <property type="match status" value="1"/>
</dbReference>
<dbReference type="OrthoDB" id="9811557at2"/>
<dbReference type="EC" id="1.1.99.39" evidence="9"/>
<dbReference type="Pfam" id="PF02913">
    <property type="entry name" value="FAD-oxidase_C"/>
    <property type="match status" value="1"/>
</dbReference>
<dbReference type="PANTHER" id="PTHR11748:SF119">
    <property type="entry name" value="D-2-HYDROXYGLUTARATE DEHYDROGENASE"/>
    <property type="match status" value="1"/>
</dbReference>
<evidence type="ECO:0000256" key="4">
    <source>
        <dbReference type="ARBA" id="ARBA00022723"/>
    </source>
</evidence>
<evidence type="ECO:0000256" key="2">
    <source>
        <dbReference type="ARBA" id="ARBA00022485"/>
    </source>
</evidence>
<evidence type="ECO:0000256" key="5">
    <source>
        <dbReference type="ARBA" id="ARBA00022827"/>
    </source>
</evidence>
<keyword evidence="3" id="KW-0285">Flavoprotein</keyword>
<dbReference type="PROSITE" id="PS51387">
    <property type="entry name" value="FAD_PCMH"/>
    <property type="match status" value="1"/>
</dbReference>
<dbReference type="GO" id="GO:1903457">
    <property type="term" value="P:lactate catabolic process"/>
    <property type="evidence" value="ECO:0007669"/>
    <property type="project" value="TreeGrafter"/>
</dbReference>
<dbReference type="PROSITE" id="PS00198">
    <property type="entry name" value="4FE4S_FER_1"/>
    <property type="match status" value="1"/>
</dbReference>
<keyword evidence="4" id="KW-0479">Metal-binding</keyword>
<dbReference type="FunFam" id="3.30.70.2740:FF:000003">
    <property type="entry name" value="Oxidoreductase, FAD-binding, putative"/>
    <property type="match status" value="1"/>
</dbReference>
<name>A0A8J2Z4V3_9GAMM</name>
<sequence>MLPILDKFSTEHAHCKEFTNELLTLGFKGDIQHDYATRISSSIDNSIYQVVPELVLFPKEQADILKIFTLANSKAFQTLKFSARGAGTGTNGQSLTSGIIIDTSRYMNNILEINLKENYVLVEPGVVLDQLNEMLAPHKVFFAPNLSPSNRATIGGMASTDACGKGSRIYGRTSEHLLELECVLSDGEGVSFEKIDANNLDTLIDEHSRRHSLLSKIYQSVATEVIAQYNKITAQFPKLDRFMTGYNLAKCYDPHKQSVNLNYLISGAEGTLAFITKLKLKLTTIPSHKVLFAISYSDFDLALRDAKNLLSLNPAAIETIDDNILKLAKEDEIYPQIRPMLEVHANHDIAAINLIEFIAHSDEELSAKTQQAKDHLDTQERSYYLATDSDEMAVLWELRKKGVGLLGAMKGAKKPIPFMEDTAVPPENLADYIVELRALLDSYNLRYGMFGHVDVGCLHMRPALDMNDPKDQALVVKLTKEVNDLVKKYGGVYWSEHGKGFRSEYVKDYFGDELHTSLQKIKKAFDPYNKLNPGKIVVPFASDDELVKVNGPFRGTEDAKVDNSTQKLFSGAFDCNGNAACLNYHPDQVMCPSAKVSHNWVYSPKGRTALLREWLKQLAEKDYKPSPFSTASSTKKQSVNKNDFSYEVYQSLDKCLGCKACATACPIKVDVPAMKPMFLAEYHKRYKRPLKDYAIKYVEQTAKWQSLSPSFMNSVQSAPFIKTWINNKLKLVDAPLLSQETLKAGLRKRNAPSFSIEKLKEKQAINPQKTVCIVQDAFTSFYNAEVVLSVYDLLTKLGFYVFVLPFYENGKAAHVKGFLTYFHKKAARATAFYNQIARLNVPLIGIDPSMTLVYRDEYPTVLKDQVQFKVELLQEWLVKQLPAINIKAKDHATTLSLLAHCSERSLAAISMLHWQKIFKAFGAKLMIEKVGCCGMAGTFGHEKDNLALSKEIYASSWQKKIDSRDQSKQYLATGFSCRCQVKRFSNKQLQYPAVHLLELLN</sequence>
<evidence type="ECO:0000256" key="6">
    <source>
        <dbReference type="ARBA" id="ARBA00023002"/>
    </source>
</evidence>
<keyword evidence="5" id="KW-0274">FAD</keyword>
<comment type="cofactor">
    <cofactor evidence="1">
        <name>FAD</name>
        <dbReference type="ChEBI" id="CHEBI:57692"/>
    </cofactor>
</comment>
<dbReference type="GO" id="GO:0008720">
    <property type="term" value="F:D-lactate dehydrogenase (NAD+) activity"/>
    <property type="evidence" value="ECO:0007669"/>
    <property type="project" value="TreeGrafter"/>
</dbReference>
<protein>
    <recommendedName>
        <fullName evidence="12">D-2-hydroxyglutarate dehydrogenase</fullName>
        <ecNumber evidence="9">1.1.99.39</ecNumber>
    </recommendedName>
</protein>
<dbReference type="RefSeq" id="WP_117002902.1">
    <property type="nucleotide sequence ID" value="NZ_BMJS01000017.1"/>
</dbReference>
<feature type="domain" description="FAD-binding PCMH-type" evidence="14">
    <location>
        <begin position="48"/>
        <end position="285"/>
    </location>
</feature>
<evidence type="ECO:0000256" key="12">
    <source>
        <dbReference type="ARBA" id="ARBA00067680"/>
    </source>
</evidence>
<evidence type="ECO:0000256" key="3">
    <source>
        <dbReference type="ARBA" id="ARBA00022630"/>
    </source>
</evidence>
<evidence type="ECO:0000256" key="1">
    <source>
        <dbReference type="ARBA" id="ARBA00001974"/>
    </source>
</evidence>
<dbReference type="SUPFAM" id="SSF56176">
    <property type="entry name" value="FAD-binding/transporter-associated domain-like"/>
    <property type="match status" value="1"/>
</dbReference>
<accession>A0A8J2Z4V3</accession>
<dbReference type="InterPro" id="IPR016166">
    <property type="entry name" value="FAD-bd_PCMH"/>
</dbReference>
<comment type="catalytic activity">
    <reaction evidence="10">
        <text>(R)-2-hydroxyglutarate + A = 2-oxoglutarate + AH2</text>
        <dbReference type="Rhea" id="RHEA:38295"/>
        <dbReference type="ChEBI" id="CHEBI:13193"/>
        <dbReference type="ChEBI" id="CHEBI:15801"/>
        <dbReference type="ChEBI" id="CHEBI:16810"/>
        <dbReference type="ChEBI" id="CHEBI:17499"/>
        <dbReference type="EC" id="1.1.99.39"/>
    </reaction>
    <physiologicalReaction direction="left-to-right" evidence="10">
        <dbReference type="Rhea" id="RHEA:38296"/>
    </physiologicalReaction>
</comment>
<dbReference type="InterPro" id="IPR016171">
    <property type="entry name" value="Vanillyl_alc_oxidase_C-sub2"/>
</dbReference>
<evidence type="ECO:0000259" key="13">
    <source>
        <dbReference type="PROSITE" id="PS51379"/>
    </source>
</evidence>
<comment type="caution">
    <text evidence="15">The sequence shown here is derived from an EMBL/GenBank/DDBJ whole genome shotgun (WGS) entry which is preliminary data.</text>
</comment>
<keyword evidence="7" id="KW-0408">Iron</keyword>
<dbReference type="GO" id="GO:0071949">
    <property type="term" value="F:FAD binding"/>
    <property type="evidence" value="ECO:0007669"/>
    <property type="project" value="InterPro"/>
</dbReference>
<dbReference type="SUPFAM" id="SSF46548">
    <property type="entry name" value="alpha-helical ferredoxin"/>
    <property type="match status" value="1"/>
</dbReference>
<keyword evidence="6" id="KW-0560">Oxidoreductase</keyword>
<dbReference type="GO" id="GO:0051990">
    <property type="term" value="F:(R)-2-hydroxyglutarate dehydrogenase activity"/>
    <property type="evidence" value="ECO:0007669"/>
    <property type="project" value="UniProtKB-EC"/>
</dbReference>
<dbReference type="SUPFAM" id="SSF55103">
    <property type="entry name" value="FAD-linked oxidases, C-terminal domain"/>
    <property type="match status" value="1"/>
</dbReference>
<dbReference type="Proteomes" id="UP000636949">
    <property type="component" value="Unassembled WGS sequence"/>
</dbReference>
<keyword evidence="16" id="KW-1185">Reference proteome</keyword>
<dbReference type="InterPro" id="IPR016164">
    <property type="entry name" value="FAD-linked_Oxase-like_C"/>
</dbReference>
<dbReference type="InterPro" id="IPR017900">
    <property type="entry name" value="4Fe4S_Fe_S_CS"/>
</dbReference>
<dbReference type="GO" id="GO:0046872">
    <property type="term" value="F:metal ion binding"/>
    <property type="evidence" value="ECO:0007669"/>
    <property type="project" value="UniProtKB-KW"/>
</dbReference>
<dbReference type="InterPro" id="IPR017896">
    <property type="entry name" value="4Fe4S_Fe-S-bd"/>
</dbReference>
<evidence type="ECO:0000256" key="10">
    <source>
        <dbReference type="ARBA" id="ARBA00051291"/>
    </source>
</evidence>
<dbReference type="GO" id="GO:0004458">
    <property type="term" value="F:D-lactate dehydrogenase (cytochrome) activity"/>
    <property type="evidence" value="ECO:0007669"/>
    <property type="project" value="TreeGrafter"/>
</dbReference>
<dbReference type="InterPro" id="IPR004113">
    <property type="entry name" value="FAD-bd_oxidored_4_C"/>
</dbReference>
<dbReference type="Gene3D" id="3.30.465.10">
    <property type="match status" value="1"/>
</dbReference>
<organism evidence="15 16">
    <name type="scientific">Cysteiniphilum litorale</name>
    <dbReference type="NCBI Taxonomy" id="2056700"/>
    <lineage>
        <taxon>Bacteria</taxon>
        <taxon>Pseudomonadati</taxon>
        <taxon>Pseudomonadota</taxon>
        <taxon>Gammaproteobacteria</taxon>
        <taxon>Thiotrichales</taxon>
        <taxon>Fastidiosibacteraceae</taxon>
        <taxon>Cysteiniphilum</taxon>
    </lineage>
</organism>
<dbReference type="Pfam" id="PF01565">
    <property type="entry name" value="FAD_binding_4"/>
    <property type="match status" value="1"/>
</dbReference>
<evidence type="ECO:0000259" key="14">
    <source>
        <dbReference type="PROSITE" id="PS51387"/>
    </source>
</evidence>
<evidence type="ECO:0000256" key="7">
    <source>
        <dbReference type="ARBA" id="ARBA00023004"/>
    </source>
</evidence>
<evidence type="ECO:0000256" key="11">
    <source>
        <dbReference type="ARBA" id="ARBA00060924"/>
    </source>
</evidence>
<gene>
    <name evidence="15" type="ORF">GCM10010995_15900</name>
</gene>
<proteinExistence type="inferred from homology"/>
<dbReference type="Gene3D" id="3.30.70.20">
    <property type="match status" value="1"/>
</dbReference>
<dbReference type="PROSITE" id="PS51379">
    <property type="entry name" value="4FE4S_FER_2"/>
    <property type="match status" value="1"/>
</dbReference>
<dbReference type="InterPro" id="IPR016169">
    <property type="entry name" value="FAD-bd_PCMH_sub2"/>
</dbReference>
<evidence type="ECO:0000313" key="15">
    <source>
        <dbReference type="EMBL" id="GGF99444.1"/>
    </source>
</evidence>
<reference evidence="15" key="2">
    <citation type="submission" date="2020-09" db="EMBL/GenBank/DDBJ databases">
        <authorList>
            <person name="Sun Q."/>
            <person name="Zhou Y."/>
        </authorList>
    </citation>
    <scope>NUCLEOTIDE SEQUENCE</scope>
    <source>
        <strain evidence="15">CGMCC 1.15758</strain>
    </source>
</reference>